<proteinExistence type="predicted"/>
<evidence type="ECO:0000313" key="2">
    <source>
        <dbReference type="Proteomes" id="UP000017805"/>
    </source>
</evidence>
<dbReference type="EMBL" id="CP006643">
    <property type="protein sequence ID" value="AGX03229.1"/>
    <property type="molecule type" value="Genomic_DNA"/>
</dbReference>
<name>U5L5Z3_9BACI</name>
<dbReference type="GeneID" id="97348489"/>
<organism evidence="1 2">
    <name type="scientific">Bacillus infantis NRRL B-14911</name>
    <dbReference type="NCBI Taxonomy" id="1367477"/>
    <lineage>
        <taxon>Bacteria</taxon>
        <taxon>Bacillati</taxon>
        <taxon>Bacillota</taxon>
        <taxon>Bacilli</taxon>
        <taxon>Bacillales</taxon>
        <taxon>Bacillaceae</taxon>
        <taxon>Bacillus</taxon>
    </lineage>
</organism>
<dbReference type="PATRIC" id="fig|1367477.3.peg.1213"/>
<dbReference type="Pfam" id="PF26162">
    <property type="entry name" value="YwzD"/>
    <property type="match status" value="1"/>
</dbReference>
<dbReference type="InterPro" id="IPR058930">
    <property type="entry name" value="YwzD"/>
</dbReference>
<dbReference type="HOGENOM" id="CLU_3022378_0_0_9"/>
<dbReference type="AlphaFoldDB" id="U5L5Z3"/>
<gene>
    <name evidence="1" type="ORF">N288_06480</name>
</gene>
<reference evidence="1 2" key="1">
    <citation type="submission" date="2013-07" db="EMBL/GenBank/DDBJ databases">
        <title>Complete genome sequence of Bacillus infantis NRRL B-14911 that has potential to induce cardiac disease by antigenic mimicry.</title>
        <authorList>
            <person name="Massilamany C."/>
            <person name="Smith T.P.L."/>
            <person name="Loy J.D."/>
            <person name="Barletta R."/>
            <person name="Reddy J."/>
        </authorList>
    </citation>
    <scope>NUCLEOTIDE SEQUENCE [LARGE SCALE GENOMIC DNA]</scope>
    <source>
        <strain evidence="1 2">NRRL B-14911</strain>
    </source>
</reference>
<protein>
    <submittedName>
        <fullName evidence="1">Uncharacterized protein</fullName>
    </submittedName>
</protein>
<keyword evidence="2" id="KW-1185">Reference proteome</keyword>
<accession>U5L5Z3</accession>
<dbReference type="STRING" id="1367477.N288_06480"/>
<dbReference type="KEGG" id="bif:N288_06480"/>
<dbReference type="RefSeq" id="WP_022543547.1">
    <property type="nucleotide sequence ID" value="NC_022524.1"/>
</dbReference>
<dbReference type="OrthoDB" id="2910902at2"/>
<evidence type="ECO:0000313" key="1">
    <source>
        <dbReference type="EMBL" id="AGX03229.1"/>
    </source>
</evidence>
<dbReference type="Proteomes" id="UP000017805">
    <property type="component" value="Chromosome"/>
</dbReference>
<sequence length="55" mass="6347">MNDKNLRMIQEELPGFADVLKHAFDKGQSEAELTVNDLLADLRIQLQPVIQRQQK</sequence>